<comment type="caution">
    <text evidence="10">The sequence shown here is derived from an EMBL/GenBank/DDBJ whole genome shotgun (WGS) entry which is preliminary data.</text>
</comment>
<protein>
    <recommendedName>
        <fullName evidence="9">Cytochrome b-c1 complex subunit 7</fullName>
    </recommendedName>
</protein>
<dbReference type="GO" id="GO:0006122">
    <property type="term" value="P:mitochondrial electron transport, ubiquinol to cytochrome c"/>
    <property type="evidence" value="ECO:0007669"/>
    <property type="project" value="EnsemblFungi"/>
</dbReference>
<dbReference type="VEuPathDB" id="FungiDB:GW608_G09867"/>
<dbReference type="PANTHER" id="PTHR12022">
    <property type="entry name" value="UBIQUINOL-CYTOCHROME C REDUCTASE COMPLEX 14 KD PROTEIN"/>
    <property type="match status" value="1"/>
</dbReference>
<reference evidence="10 11" key="1">
    <citation type="submission" date="2015-10" db="EMBL/GenBank/DDBJ databases">
        <title>Draft genomes sequences of Candida glabrata isolates 1A, 1B, 2A, 2B, 3A and 3B.</title>
        <authorList>
            <person name="Haavelsrud O.E."/>
            <person name="Gaustad P."/>
        </authorList>
    </citation>
    <scope>NUCLEOTIDE SEQUENCE [LARGE SCALE GENOMIC DNA]</scope>
    <source>
        <strain evidence="10">910700640</strain>
    </source>
</reference>
<proteinExistence type="inferred from homology"/>
<dbReference type="SMR" id="A0A0W0EK47"/>
<dbReference type="GO" id="GO:0008121">
    <property type="term" value="F:quinol-cytochrome-c reductase activity"/>
    <property type="evidence" value="ECO:0007669"/>
    <property type="project" value="EnsemblFungi"/>
</dbReference>
<dbReference type="InterPro" id="IPR036544">
    <property type="entry name" value="QCR7_sf"/>
</dbReference>
<comment type="subcellular location">
    <subcellularLocation>
        <location evidence="1">Mitochondrion inner membrane</location>
        <topology evidence="1">Peripheral membrane protein</topology>
        <orientation evidence="1">Matrix side</orientation>
    </subcellularLocation>
</comment>
<evidence type="ECO:0000256" key="9">
    <source>
        <dbReference type="PIRNR" id="PIRNR000022"/>
    </source>
</evidence>
<dbReference type="PANTHER" id="PTHR12022:SF0">
    <property type="entry name" value="CYTOCHROME B-C1 COMPLEX SUBUNIT 7"/>
    <property type="match status" value="1"/>
</dbReference>
<sequence length="128" mass="14779">MPQSFTSIAKIGDFILKTPLLSKICVPVSKQYIKYSGYRKLGLRFDDLIAEENPIMQTALKRLPEGESYARNYRIIRAHQSELTKHLLPRNEWVKAQDDVPYLLPYILEAEAAAKEKEDLDNLELSKK</sequence>
<accession>A0A0W0EK47</accession>
<keyword evidence="4 9" id="KW-0679">Respiratory chain</keyword>
<dbReference type="Pfam" id="PF02271">
    <property type="entry name" value="UCR_14kD"/>
    <property type="match status" value="1"/>
</dbReference>
<dbReference type="VEuPathDB" id="FungiDB:CAGL0G10153g"/>
<dbReference type="FunFam" id="1.10.1090.10:FF:000001">
    <property type="entry name" value="Cytochrome b-c1 complex subunit 7"/>
    <property type="match status" value="1"/>
</dbReference>
<name>A0A0W0EK47_CANGB</name>
<evidence type="ECO:0000256" key="6">
    <source>
        <dbReference type="ARBA" id="ARBA00022982"/>
    </source>
</evidence>
<dbReference type="OrthoDB" id="425749at2759"/>
<dbReference type="PIRSF" id="PIRSF000022">
    <property type="entry name" value="Bc1_14K"/>
    <property type="match status" value="1"/>
</dbReference>
<keyword evidence="3 9" id="KW-0813">Transport</keyword>
<comment type="function">
    <text evidence="9">Component of the ubiquinol-cytochrome c oxidoreductase, a multisubunit transmembrane complex that is part of the mitochondrial electron transport chain which drives oxidative phosphorylation.</text>
</comment>
<dbReference type="VEuPathDB" id="FungiDB:GWK60_G09867"/>
<dbReference type="Proteomes" id="UP000054886">
    <property type="component" value="Unassembled WGS sequence"/>
</dbReference>
<keyword evidence="5 9" id="KW-0999">Mitochondrion inner membrane</keyword>
<dbReference type="PhylomeDB" id="A0A0W0EK47"/>
<evidence type="ECO:0000256" key="3">
    <source>
        <dbReference type="ARBA" id="ARBA00022448"/>
    </source>
</evidence>
<dbReference type="Gene3D" id="1.10.1090.10">
    <property type="entry name" value="Cytochrome b-c1 complex subunit 7"/>
    <property type="match status" value="1"/>
</dbReference>
<evidence type="ECO:0000313" key="11">
    <source>
        <dbReference type="Proteomes" id="UP000054886"/>
    </source>
</evidence>
<evidence type="ECO:0000256" key="8">
    <source>
        <dbReference type="ARBA" id="ARBA00023136"/>
    </source>
</evidence>
<dbReference type="VEuPathDB" id="FungiDB:GVI51_G09999"/>
<evidence type="ECO:0000256" key="5">
    <source>
        <dbReference type="ARBA" id="ARBA00022792"/>
    </source>
</evidence>
<dbReference type="GO" id="GO:0099617">
    <property type="term" value="C:matrix side of mitochondrial inner membrane"/>
    <property type="evidence" value="ECO:0007669"/>
    <property type="project" value="EnsemblFungi"/>
</dbReference>
<dbReference type="SUPFAM" id="SSF81524">
    <property type="entry name" value="14 kDa protein of cytochrome bc1 complex (Ubiquinol-cytochrome c reductase)"/>
    <property type="match status" value="1"/>
</dbReference>
<dbReference type="EMBL" id="LLZZ01000110">
    <property type="protein sequence ID" value="KTB06179.1"/>
    <property type="molecule type" value="Genomic_DNA"/>
</dbReference>
<dbReference type="GO" id="GO:0034551">
    <property type="term" value="P:mitochondrial respiratory chain complex III assembly"/>
    <property type="evidence" value="ECO:0007669"/>
    <property type="project" value="EnsemblFungi"/>
</dbReference>
<keyword evidence="7 9" id="KW-0496">Mitochondrion</keyword>
<evidence type="ECO:0000256" key="4">
    <source>
        <dbReference type="ARBA" id="ARBA00022660"/>
    </source>
</evidence>
<dbReference type="VEuPathDB" id="FungiDB:B1J91_G10153g"/>
<organism evidence="10 11">
    <name type="scientific">Candida glabrata</name>
    <name type="common">Yeast</name>
    <name type="synonym">Torulopsis glabrata</name>
    <dbReference type="NCBI Taxonomy" id="5478"/>
    <lineage>
        <taxon>Eukaryota</taxon>
        <taxon>Fungi</taxon>
        <taxon>Dikarya</taxon>
        <taxon>Ascomycota</taxon>
        <taxon>Saccharomycotina</taxon>
        <taxon>Saccharomycetes</taxon>
        <taxon>Saccharomycetales</taxon>
        <taxon>Saccharomycetaceae</taxon>
        <taxon>Nakaseomyces</taxon>
    </lineage>
</organism>
<evidence type="ECO:0000313" key="10">
    <source>
        <dbReference type="EMBL" id="KTB06179.1"/>
    </source>
</evidence>
<evidence type="ECO:0000256" key="7">
    <source>
        <dbReference type="ARBA" id="ARBA00023128"/>
    </source>
</evidence>
<dbReference type="InterPro" id="IPR003197">
    <property type="entry name" value="QCR7"/>
</dbReference>
<evidence type="ECO:0000256" key="1">
    <source>
        <dbReference type="ARBA" id="ARBA00004443"/>
    </source>
</evidence>
<gene>
    <name evidence="10" type="ORF">AO440_001902</name>
</gene>
<keyword evidence="6 9" id="KW-0249">Electron transport</keyword>
<comment type="similarity">
    <text evidence="2 9">Belongs to the UQCRB/QCR7 family.</text>
</comment>
<evidence type="ECO:0000256" key="2">
    <source>
        <dbReference type="ARBA" id="ARBA00008554"/>
    </source>
</evidence>
<dbReference type="AlphaFoldDB" id="A0A0W0EK47"/>
<dbReference type="GO" id="GO:0045275">
    <property type="term" value="C:respiratory chain complex III"/>
    <property type="evidence" value="ECO:0007669"/>
    <property type="project" value="EnsemblFungi"/>
</dbReference>
<keyword evidence="8 9" id="KW-0472">Membrane</keyword>